<name>A0A815VE91_9BILA</name>
<dbReference type="AlphaFoldDB" id="A0A815VE91"/>
<proteinExistence type="predicted"/>
<organism evidence="1 3">
    <name type="scientific">Adineta steineri</name>
    <dbReference type="NCBI Taxonomy" id="433720"/>
    <lineage>
        <taxon>Eukaryota</taxon>
        <taxon>Metazoa</taxon>
        <taxon>Spiralia</taxon>
        <taxon>Gnathifera</taxon>
        <taxon>Rotifera</taxon>
        <taxon>Eurotatoria</taxon>
        <taxon>Bdelloidea</taxon>
        <taxon>Adinetida</taxon>
        <taxon>Adinetidae</taxon>
        <taxon>Adineta</taxon>
    </lineage>
</organism>
<dbReference type="EMBL" id="CAJOAZ010010344">
    <property type="protein sequence ID" value="CAF4219240.1"/>
    <property type="molecule type" value="Genomic_DNA"/>
</dbReference>
<dbReference type="EMBL" id="CAJNOG010003439">
    <property type="protein sequence ID" value="CAF1531278.1"/>
    <property type="molecule type" value="Genomic_DNA"/>
</dbReference>
<reference evidence="1" key="1">
    <citation type="submission" date="2021-02" db="EMBL/GenBank/DDBJ databases">
        <authorList>
            <person name="Nowell W R."/>
        </authorList>
    </citation>
    <scope>NUCLEOTIDE SEQUENCE</scope>
</reference>
<gene>
    <name evidence="1" type="ORF">JYZ213_LOCUS45155</name>
    <name evidence="2" type="ORF">OXD698_LOCUS41782</name>
</gene>
<protein>
    <submittedName>
        <fullName evidence="1">Uncharacterized protein</fullName>
    </submittedName>
</protein>
<evidence type="ECO:0000313" key="2">
    <source>
        <dbReference type="EMBL" id="CAF4219240.1"/>
    </source>
</evidence>
<evidence type="ECO:0000313" key="1">
    <source>
        <dbReference type="EMBL" id="CAF1531278.1"/>
    </source>
</evidence>
<sequence length="99" mass="11007">MSSKRPTESILVSFSKKLNAQASSLLREEIPLVDCTDRSSSLRDANAKISSVTKTPPLDETSNISDLNVSENDIEHENKDKVFDSFYVSSNMIIQSEII</sequence>
<evidence type="ECO:0000313" key="3">
    <source>
        <dbReference type="Proteomes" id="UP000663845"/>
    </source>
</evidence>
<dbReference type="Proteomes" id="UP000663844">
    <property type="component" value="Unassembled WGS sequence"/>
</dbReference>
<comment type="caution">
    <text evidence="1">The sequence shown here is derived from an EMBL/GenBank/DDBJ whole genome shotgun (WGS) entry which is preliminary data.</text>
</comment>
<accession>A0A815VE91</accession>
<dbReference type="Proteomes" id="UP000663845">
    <property type="component" value="Unassembled WGS sequence"/>
</dbReference>